<feature type="transmembrane region" description="Helical" evidence="1">
    <location>
        <begin position="192"/>
        <end position="217"/>
    </location>
</feature>
<keyword evidence="3" id="KW-1185">Reference proteome</keyword>
<feature type="transmembrane region" description="Helical" evidence="1">
    <location>
        <begin position="75"/>
        <end position="97"/>
    </location>
</feature>
<keyword evidence="1" id="KW-0472">Membrane</keyword>
<sequence length="224" mass="25636">MNKFRMNTSYKFNSFFLGCGILMAASEVWKQWYLTFVLNGGFYQWWFFPFQLCSVPMYVLVILPRIRNFRARNALLTFLMCYGLLGGIAVFADTSGLQYPSLCLTVHSYLWHIMLITVGVIAGITCIIESSSHILSWRQSIDGTLIYFLCCLIASLINHLFGAFGSINMFYINPYYRMQQIGFTSLVRYCGNNLAILIYILATVFGASILFCVWMLISHFSCSS</sequence>
<gene>
    <name evidence="2" type="ORF">EDD59_11017</name>
</gene>
<organism evidence="2 3">
    <name type="scientific">Muricomes intestini</name>
    <dbReference type="NCBI Taxonomy" id="1796634"/>
    <lineage>
        <taxon>Bacteria</taxon>
        <taxon>Bacillati</taxon>
        <taxon>Bacillota</taxon>
        <taxon>Clostridia</taxon>
        <taxon>Lachnospirales</taxon>
        <taxon>Lachnospiraceae</taxon>
        <taxon>Muricomes</taxon>
    </lineage>
</organism>
<dbReference type="Proteomes" id="UP000295726">
    <property type="component" value="Unassembled WGS sequence"/>
</dbReference>
<comment type="caution">
    <text evidence="2">The sequence shown here is derived from an EMBL/GenBank/DDBJ whole genome shotgun (WGS) entry which is preliminary data.</text>
</comment>
<evidence type="ECO:0008006" key="4">
    <source>
        <dbReference type="Google" id="ProtNLM"/>
    </source>
</evidence>
<name>A0A4R3K7M6_9FIRM</name>
<proteinExistence type="predicted"/>
<evidence type="ECO:0000256" key="1">
    <source>
        <dbReference type="SAM" id="Phobius"/>
    </source>
</evidence>
<keyword evidence="1" id="KW-0812">Transmembrane</keyword>
<dbReference type="OrthoDB" id="1654383at2"/>
<dbReference type="EMBL" id="SLZZ01000010">
    <property type="protein sequence ID" value="TCS78808.1"/>
    <property type="molecule type" value="Genomic_DNA"/>
</dbReference>
<feature type="transmembrane region" description="Helical" evidence="1">
    <location>
        <begin position="42"/>
        <end position="63"/>
    </location>
</feature>
<protein>
    <recommendedName>
        <fullName evidence="4">Integral membrane YwaF-like protein</fullName>
    </recommendedName>
</protein>
<dbReference type="AlphaFoldDB" id="A0A4R3K7M6"/>
<reference evidence="2 3" key="1">
    <citation type="submission" date="2019-03" db="EMBL/GenBank/DDBJ databases">
        <title>Genomic Encyclopedia of Type Strains, Phase IV (KMG-IV): sequencing the most valuable type-strain genomes for metagenomic binning, comparative biology and taxonomic classification.</title>
        <authorList>
            <person name="Goeker M."/>
        </authorList>
    </citation>
    <scope>NUCLEOTIDE SEQUENCE [LARGE SCALE GENOMIC DNA]</scope>
    <source>
        <strain evidence="2 3">DSM 29489</strain>
    </source>
</reference>
<keyword evidence="1" id="KW-1133">Transmembrane helix</keyword>
<evidence type="ECO:0000313" key="3">
    <source>
        <dbReference type="Proteomes" id="UP000295726"/>
    </source>
</evidence>
<feature type="transmembrane region" description="Helical" evidence="1">
    <location>
        <begin position="144"/>
        <end position="172"/>
    </location>
</feature>
<accession>A0A4R3K7M6</accession>
<dbReference type="RefSeq" id="WP_132380902.1">
    <property type="nucleotide sequence ID" value="NZ_DAIPCY010000014.1"/>
</dbReference>
<evidence type="ECO:0000313" key="2">
    <source>
        <dbReference type="EMBL" id="TCS78808.1"/>
    </source>
</evidence>
<feature type="transmembrane region" description="Helical" evidence="1">
    <location>
        <begin position="109"/>
        <end position="132"/>
    </location>
</feature>